<evidence type="ECO:0000259" key="2">
    <source>
        <dbReference type="Pfam" id="PF08241"/>
    </source>
</evidence>
<keyword evidence="4" id="KW-1185">Reference proteome</keyword>
<dbReference type="STRING" id="1127673.GLIP_1683"/>
<gene>
    <name evidence="3" type="primary">smtA</name>
    <name evidence="1" type="synonym">cmoM</name>
    <name evidence="3" type="ORF">GLIP_1683</name>
</gene>
<dbReference type="AlphaFoldDB" id="K6XRN6"/>
<comment type="function">
    <text evidence="1">Catalyzes the methylation of 5-carboxymethoxyuridine (cmo5U) to form 5-methoxycarbonylmethoxyuridine (mcmo5U) at position 34 in tRNAs.</text>
</comment>
<name>K6XRN6_9ALTE</name>
<keyword evidence="1" id="KW-0819">tRNA processing</keyword>
<keyword evidence="1 3" id="KW-0808">Transferase</keyword>
<sequence length="251" mass="28481">MSKNTDQSFDTLMHKFAHNIYGSSKGKLRHELLVNNLWQYIKPEGEPLEIIDVGGGTGIMCKTLLELGHTLTFNDLSADAVTMAKQNLADYQNVTFHCGSLNALNDSKQFDMVICHAVLEWLSSPFDAITSLIDLVKPGGIISLSFFNKDAHRFGNLLYGNFDYVEADMKNKNTVRLNPNNALEPKQVLAHLEELPVNVLNTYGIRCFHDYLRDISKQTSEYEKIKAAEIKYGHLEPYKWLGKYFQVVIQC</sequence>
<feature type="binding site" evidence="1">
    <location>
        <position position="116"/>
    </location>
    <ligand>
        <name>S-adenosyl-L-methionine</name>
        <dbReference type="ChEBI" id="CHEBI:59789"/>
    </ligand>
</feature>
<dbReference type="eggNOG" id="COG2227">
    <property type="taxonomic scope" value="Bacteria"/>
</dbReference>
<feature type="binding site" evidence="1">
    <location>
        <position position="75"/>
    </location>
    <ligand>
        <name>S-adenosyl-L-methionine</name>
        <dbReference type="ChEBI" id="CHEBI:59789"/>
    </ligand>
</feature>
<evidence type="ECO:0000313" key="4">
    <source>
        <dbReference type="Proteomes" id="UP000006334"/>
    </source>
</evidence>
<keyword evidence="1" id="KW-0949">S-adenosyl-L-methionine</keyword>
<dbReference type="EMBL" id="BAEN01000035">
    <property type="protein sequence ID" value="GAC14316.1"/>
    <property type="molecule type" value="Genomic_DNA"/>
</dbReference>
<dbReference type="RefSeq" id="WP_008844132.1">
    <property type="nucleotide sequence ID" value="NZ_BAEN01000035.1"/>
</dbReference>
<dbReference type="EC" id="2.1.1.-" evidence="1"/>
<dbReference type="HAMAP" id="MF_02057">
    <property type="entry name" value="tRNA_methyltr_CmoM"/>
    <property type="match status" value="1"/>
</dbReference>
<dbReference type="InterPro" id="IPR033664">
    <property type="entry name" value="Cmo5U_methylTrfase"/>
</dbReference>
<comment type="caution">
    <text evidence="1">Lacks conserved residue(s) required for the propagation of feature annotation.</text>
</comment>
<proteinExistence type="inferred from homology"/>
<dbReference type="PANTHER" id="PTHR43861">
    <property type="entry name" value="TRANS-ACONITATE 2-METHYLTRANSFERASE-RELATED"/>
    <property type="match status" value="1"/>
</dbReference>
<reference evidence="3 4" key="1">
    <citation type="journal article" date="2017" name="Antonie Van Leeuwenhoek">
        <title>Rhizobium rhizosphaerae sp. nov., a novel species isolated from rice rhizosphere.</title>
        <authorList>
            <person name="Zhao J.J."/>
            <person name="Zhang J."/>
            <person name="Zhang R.J."/>
            <person name="Zhang C.W."/>
            <person name="Yin H.Q."/>
            <person name="Zhang X.X."/>
        </authorList>
    </citation>
    <scope>NUCLEOTIDE SEQUENCE [LARGE SCALE GENOMIC DNA]</scope>
    <source>
        <strain evidence="3 4">E3</strain>
    </source>
</reference>
<dbReference type="GO" id="GO:0097697">
    <property type="term" value="F:tRNA (5-carboxymethoxyuridine(34)-5-O)-methyltransferase activity"/>
    <property type="evidence" value="ECO:0007669"/>
    <property type="project" value="UniProtKB-UniRule"/>
</dbReference>
<dbReference type="Proteomes" id="UP000006334">
    <property type="component" value="Unassembled WGS sequence"/>
</dbReference>
<comment type="caution">
    <text evidence="3">The sequence shown here is derived from an EMBL/GenBank/DDBJ whole genome shotgun (WGS) entry which is preliminary data.</text>
</comment>
<dbReference type="GO" id="GO:0006400">
    <property type="term" value="P:tRNA modification"/>
    <property type="evidence" value="ECO:0007669"/>
    <property type="project" value="UniProtKB-UniRule"/>
</dbReference>
<feature type="binding site" evidence="1">
    <location>
        <begin position="54"/>
        <end position="55"/>
    </location>
    <ligand>
        <name>S-adenosyl-L-methionine</name>
        <dbReference type="ChEBI" id="CHEBI:59789"/>
    </ligand>
</feature>
<feature type="domain" description="Methyltransferase type 11" evidence="2">
    <location>
        <begin position="51"/>
        <end position="143"/>
    </location>
</feature>
<dbReference type="GO" id="GO:0032259">
    <property type="term" value="P:methylation"/>
    <property type="evidence" value="ECO:0007669"/>
    <property type="project" value="UniProtKB-KW"/>
</dbReference>
<dbReference type="SUPFAM" id="SSF53335">
    <property type="entry name" value="S-adenosyl-L-methionine-dependent methyltransferases"/>
    <property type="match status" value="1"/>
</dbReference>
<keyword evidence="1 3" id="KW-0489">Methyltransferase</keyword>
<comment type="similarity">
    <text evidence="1">Belongs to the class I-like SAM-binding methyltransferase superfamily. CmoM family.</text>
</comment>
<feature type="binding site" evidence="1">
    <location>
        <position position="29"/>
    </location>
    <ligand>
        <name>S-adenosyl-L-methionine</name>
        <dbReference type="ChEBI" id="CHEBI:59789"/>
    </ligand>
</feature>
<accession>K6XRN6</accession>
<dbReference type="CDD" id="cd02440">
    <property type="entry name" value="AdoMet_MTases"/>
    <property type="match status" value="1"/>
</dbReference>
<organism evidence="3 4">
    <name type="scientific">Aliiglaciecola lipolytica E3</name>
    <dbReference type="NCBI Taxonomy" id="1127673"/>
    <lineage>
        <taxon>Bacteria</taxon>
        <taxon>Pseudomonadati</taxon>
        <taxon>Pseudomonadota</taxon>
        <taxon>Gammaproteobacteria</taxon>
        <taxon>Alteromonadales</taxon>
        <taxon>Alteromonadaceae</taxon>
        <taxon>Aliiglaciecola</taxon>
    </lineage>
</organism>
<dbReference type="GO" id="GO:0008757">
    <property type="term" value="F:S-adenosylmethionine-dependent methyltransferase activity"/>
    <property type="evidence" value="ECO:0007669"/>
    <property type="project" value="InterPro"/>
</dbReference>
<dbReference type="Pfam" id="PF08241">
    <property type="entry name" value="Methyltransf_11"/>
    <property type="match status" value="1"/>
</dbReference>
<evidence type="ECO:0000256" key="1">
    <source>
        <dbReference type="HAMAP-Rule" id="MF_02057"/>
    </source>
</evidence>
<comment type="catalytic activity">
    <reaction evidence="1">
        <text>5-carboxymethoxyuridine(34) in tRNA + S-adenosyl-L-methionine = 5-methoxycarbonylmethoxyuridine(34) in tRNA + S-adenosyl-L-homocysteine</text>
        <dbReference type="Rhea" id="RHEA:54080"/>
        <dbReference type="Rhea" id="RHEA-COMP:13383"/>
        <dbReference type="Rhea" id="RHEA-COMP:13781"/>
        <dbReference type="ChEBI" id="CHEBI:57856"/>
        <dbReference type="ChEBI" id="CHEBI:59789"/>
        <dbReference type="ChEBI" id="CHEBI:136879"/>
        <dbReference type="ChEBI" id="CHEBI:138053"/>
    </reaction>
</comment>
<dbReference type="InterPro" id="IPR013216">
    <property type="entry name" value="Methyltransf_11"/>
</dbReference>
<protein>
    <recommendedName>
        <fullName evidence="1">tRNA 5-carboxymethoxyuridine methyltransferase</fullName>
        <ecNumber evidence="1">2.1.1.-</ecNumber>
    </recommendedName>
    <alternativeName>
        <fullName evidence="1">cmo5U methyltransferase</fullName>
    </alternativeName>
</protein>
<dbReference type="InterPro" id="IPR029063">
    <property type="entry name" value="SAM-dependent_MTases_sf"/>
</dbReference>
<evidence type="ECO:0000313" key="3">
    <source>
        <dbReference type="EMBL" id="GAC14316.1"/>
    </source>
</evidence>
<dbReference type="Gene3D" id="3.40.50.150">
    <property type="entry name" value="Vaccinia Virus protein VP39"/>
    <property type="match status" value="1"/>
</dbReference>